<dbReference type="AlphaFoldDB" id="A0A1I3BJS5"/>
<sequence>MAFEPDQTPPTRDELDKTTGTVVVQFGTGWCGYCNRFAPIFERLVKQYPDVQPIWVEDGPGRVLGRTFKVKLWPTLVFLKDGKVVTQLVRPTEAEAAAAFAEITS</sequence>
<evidence type="ECO:0000259" key="2">
    <source>
        <dbReference type="PROSITE" id="PS51352"/>
    </source>
</evidence>
<keyword evidence="1" id="KW-1015">Disulfide bond</keyword>
<feature type="domain" description="Thioredoxin" evidence="2">
    <location>
        <begin position="1"/>
        <end position="105"/>
    </location>
</feature>
<protein>
    <submittedName>
        <fullName evidence="3">Thioredoxin 1</fullName>
    </submittedName>
</protein>
<evidence type="ECO:0000256" key="1">
    <source>
        <dbReference type="ARBA" id="ARBA00023157"/>
    </source>
</evidence>
<dbReference type="PROSITE" id="PS51352">
    <property type="entry name" value="THIOREDOXIN_2"/>
    <property type="match status" value="1"/>
</dbReference>
<organism evidence="3 4">
    <name type="scientific">Planctomicrobium piriforme</name>
    <dbReference type="NCBI Taxonomy" id="1576369"/>
    <lineage>
        <taxon>Bacteria</taxon>
        <taxon>Pseudomonadati</taxon>
        <taxon>Planctomycetota</taxon>
        <taxon>Planctomycetia</taxon>
        <taxon>Planctomycetales</taxon>
        <taxon>Planctomycetaceae</taxon>
        <taxon>Planctomicrobium</taxon>
    </lineage>
</organism>
<accession>A0A1I3BJS5</accession>
<dbReference type="Proteomes" id="UP000199518">
    <property type="component" value="Unassembled WGS sequence"/>
</dbReference>
<reference evidence="4" key="1">
    <citation type="submission" date="2016-10" db="EMBL/GenBank/DDBJ databases">
        <authorList>
            <person name="Varghese N."/>
            <person name="Submissions S."/>
        </authorList>
    </citation>
    <scope>NUCLEOTIDE SEQUENCE [LARGE SCALE GENOMIC DNA]</scope>
    <source>
        <strain evidence="4">DSM 26348</strain>
    </source>
</reference>
<evidence type="ECO:0000313" key="3">
    <source>
        <dbReference type="EMBL" id="SFH62356.1"/>
    </source>
</evidence>
<dbReference type="CDD" id="cd02947">
    <property type="entry name" value="TRX_family"/>
    <property type="match status" value="1"/>
</dbReference>
<keyword evidence="4" id="KW-1185">Reference proteome</keyword>
<dbReference type="OrthoDB" id="215495at2"/>
<dbReference type="InterPro" id="IPR013766">
    <property type="entry name" value="Thioredoxin_domain"/>
</dbReference>
<dbReference type="Gene3D" id="3.40.30.10">
    <property type="entry name" value="Glutaredoxin"/>
    <property type="match status" value="1"/>
</dbReference>
<dbReference type="RefSeq" id="WP_092047590.1">
    <property type="nucleotide sequence ID" value="NZ_FOQD01000001.1"/>
</dbReference>
<dbReference type="STRING" id="1576369.SAMN05421753_101486"/>
<name>A0A1I3BJS5_9PLAN</name>
<evidence type="ECO:0000313" key="4">
    <source>
        <dbReference type="Proteomes" id="UP000199518"/>
    </source>
</evidence>
<dbReference type="InterPro" id="IPR036249">
    <property type="entry name" value="Thioredoxin-like_sf"/>
</dbReference>
<dbReference type="PANTHER" id="PTHR46115">
    <property type="entry name" value="THIOREDOXIN-LIKE PROTEIN 1"/>
    <property type="match status" value="1"/>
</dbReference>
<proteinExistence type="predicted"/>
<gene>
    <name evidence="3" type="ORF">SAMN05421753_101486</name>
</gene>
<dbReference type="Pfam" id="PF00085">
    <property type="entry name" value="Thioredoxin"/>
    <property type="match status" value="1"/>
</dbReference>
<dbReference type="SUPFAM" id="SSF52833">
    <property type="entry name" value="Thioredoxin-like"/>
    <property type="match status" value="1"/>
</dbReference>
<dbReference type="EMBL" id="FOQD01000001">
    <property type="protein sequence ID" value="SFH62356.1"/>
    <property type="molecule type" value="Genomic_DNA"/>
</dbReference>